<keyword evidence="2" id="KW-0732">Signal</keyword>
<evidence type="ECO:0000256" key="2">
    <source>
        <dbReference type="SAM" id="SignalP"/>
    </source>
</evidence>
<accession>A0A948RZG0</accession>
<comment type="caution">
    <text evidence="4">The sequence shown here is derived from an EMBL/GenBank/DDBJ whole genome shotgun (WGS) entry which is preliminary data.</text>
</comment>
<dbReference type="PANTHER" id="PTHR43019">
    <property type="entry name" value="SERINE ENDOPROTEASE DEGS"/>
    <property type="match status" value="1"/>
</dbReference>
<feature type="domain" description="FHA" evidence="3">
    <location>
        <begin position="447"/>
        <end position="498"/>
    </location>
</feature>
<dbReference type="EMBL" id="JAHJDP010000042">
    <property type="protein sequence ID" value="MBU2691069.1"/>
    <property type="molecule type" value="Genomic_DNA"/>
</dbReference>
<dbReference type="InterPro" id="IPR008984">
    <property type="entry name" value="SMAD_FHA_dom_sf"/>
</dbReference>
<dbReference type="SUPFAM" id="SSF49879">
    <property type="entry name" value="SMAD/FHA domain"/>
    <property type="match status" value="1"/>
</dbReference>
<dbReference type="AlphaFoldDB" id="A0A948RZG0"/>
<dbReference type="Proteomes" id="UP000777784">
    <property type="component" value="Unassembled WGS sequence"/>
</dbReference>
<feature type="signal peptide" evidence="2">
    <location>
        <begin position="1"/>
        <end position="24"/>
    </location>
</feature>
<dbReference type="InterPro" id="IPR009003">
    <property type="entry name" value="Peptidase_S1_PA"/>
</dbReference>
<evidence type="ECO:0000313" key="4">
    <source>
        <dbReference type="EMBL" id="MBU2691069.1"/>
    </source>
</evidence>
<dbReference type="Gene3D" id="2.40.10.10">
    <property type="entry name" value="Trypsin-like serine proteases"/>
    <property type="match status" value="2"/>
</dbReference>
<dbReference type="PANTHER" id="PTHR43019:SF23">
    <property type="entry name" value="PROTEASE DO-LIKE 5, CHLOROPLASTIC"/>
    <property type="match status" value="1"/>
</dbReference>
<evidence type="ECO:0000256" key="1">
    <source>
        <dbReference type="SAM" id="Phobius"/>
    </source>
</evidence>
<gene>
    <name evidence="4" type="ORF">KJ970_09075</name>
</gene>
<dbReference type="CDD" id="cd00060">
    <property type="entry name" value="FHA"/>
    <property type="match status" value="1"/>
</dbReference>
<evidence type="ECO:0000313" key="5">
    <source>
        <dbReference type="Proteomes" id="UP000777784"/>
    </source>
</evidence>
<keyword evidence="1" id="KW-1133">Transmembrane helix</keyword>
<dbReference type="SMART" id="SM00240">
    <property type="entry name" value="FHA"/>
    <property type="match status" value="1"/>
</dbReference>
<organism evidence="4 5">
    <name type="scientific">Eiseniibacteriota bacterium</name>
    <dbReference type="NCBI Taxonomy" id="2212470"/>
    <lineage>
        <taxon>Bacteria</taxon>
        <taxon>Candidatus Eiseniibacteriota</taxon>
    </lineage>
</organism>
<dbReference type="InterPro" id="IPR043504">
    <property type="entry name" value="Peptidase_S1_PA_chymotrypsin"/>
</dbReference>
<dbReference type="PROSITE" id="PS50006">
    <property type="entry name" value="FHA_DOMAIN"/>
    <property type="match status" value="1"/>
</dbReference>
<dbReference type="InterPro" id="IPR000253">
    <property type="entry name" value="FHA_dom"/>
</dbReference>
<protein>
    <submittedName>
        <fullName evidence="4">Trypsin-like peptidase domain-containing protein</fullName>
    </submittedName>
</protein>
<dbReference type="SUPFAM" id="SSF50494">
    <property type="entry name" value="Trypsin-like serine proteases"/>
    <property type="match status" value="1"/>
</dbReference>
<keyword evidence="1" id="KW-0472">Membrane</keyword>
<proteinExistence type="predicted"/>
<dbReference type="Pfam" id="PF00498">
    <property type="entry name" value="FHA"/>
    <property type="match status" value="1"/>
</dbReference>
<name>A0A948RZG0_UNCEI</name>
<feature type="transmembrane region" description="Helical" evidence="1">
    <location>
        <begin position="387"/>
        <end position="405"/>
    </location>
</feature>
<dbReference type="Gene3D" id="2.60.200.20">
    <property type="match status" value="1"/>
</dbReference>
<feature type="chain" id="PRO_5037820377" evidence="2">
    <location>
        <begin position="25"/>
        <end position="521"/>
    </location>
</feature>
<dbReference type="Pfam" id="PF13365">
    <property type="entry name" value="Trypsin_2"/>
    <property type="match status" value="1"/>
</dbReference>
<sequence length="521" mass="56480">MFRKLGTIISFVVLILFMSQAVQADLDADARQRLYYKVKPAVVLVWFSVQAQINIQTETGPLQLESQMSGSGSGWLISADGYLVTNGHVAELYHDDNEEQLKRQLLYQALAESIFPSLEAKEGRQFTDEEKFALFQAFLPQSEITLKKDLSVYLQNWKKYAAEVKEYSPPMSGQAGKLALPWDSSETGKDVAILKIEGRDLPTVRIGDSGTVQLGATVHVAGYPGVVMQHIYLNPESVLEASFTRGQISSLKLDVKGSNVLQMDASTTWGNSGGPVFNDEGQVIGMATFGSIHQGTQAIQGFNFAVPSNVVREFVRAAGVDTSPSLFDRTWSDALQLYYSGKKNKAIAKFDEALRLMPDLPDAVKLQREAMSAPAGGGGGGLSTTTMIIGLVIILGIILVVVGLMRSKGSGGKAAVKKPKAGKEMGQIIVREGPLAGNRFPMTAEGIRIGRDPQKCKIVLSEETISREQAFIYLSDSGEVMIKNLSGTNPTHLNDRPIQESVIKPGDAIKIGTSVLVYQSS</sequence>
<evidence type="ECO:0000259" key="3">
    <source>
        <dbReference type="PROSITE" id="PS50006"/>
    </source>
</evidence>
<keyword evidence="1" id="KW-0812">Transmembrane</keyword>
<reference evidence="4" key="1">
    <citation type="submission" date="2021-05" db="EMBL/GenBank/DDBJ databases">
        <title>Energy efficiency and biological interactions define the core microbiome of deep oligotrophic groundwater.</title>
        <authorList>
            <person name="Mehrshad M."/>
            <person name="Lopez-Fernandez M."/>
            <person name="Bell E."/>
            <person name="Bernier-Latmani R."/>
            <person name="Bertilsson S."/>
            <person name="Dopson M."/>
        </authorList>
    </citation>
    <scope>NUCLEOTIDE SEQUENCE</scope>
    <source>
        <strain evidence="4">Modern_marine.mb.64</strain>
    </source>
</reference>